<feature type="region of interest" description="Disordered" evidence="2">
    <location>
        <begin position="132"/>
        <end position="165"/>
    </location>
</feature>
<protein>
    <submittedName>
        <fullName evidence="4">Uncharacterized protein LOC113147030</fullName>
    </submittedName>
</protein>
<feature type="coiled-coil region" evidence="1">
    <location>
        <begin position="794"/>
        <end position="821"/>
    </location>
</feature>
<feature type="compositionally biased region" description="Low complexity" evidence="2">
    <location>
        <begin position="711"/>
        <end position="726"/>
    </location>
</feature>
<evidence type="ECO:0000256" key="1">
    <source>
        <dbReference type="SAM" id="Coils"/>
    </source>
</evidence>
<keyword evidence="1" id="KW-0175">Coiled coil</keyword>
<feature type="region of interest" description="Disordered" evidence="2">
    <location>
        <begin position="628"/>
        <end position="684"/>
    </location>
</feature>
<feature type="compositionally biased region" description="Polar residues" evidence="2">
    <location>
        <begin position="527"/>
        <end position="538"/>
    </location>
</feature>
<feature type="region of interest" description="Disordered" evidence="2">
    <location>
        <begin position="1285"/>
        <end position="1321"/>
    </location>
</feature>
<name>A0A6P6RWP5_9EIME</name>
<feature type="compositionally biased region" description="Low complexity" evidence="2">
    <location>
        <begin position="17"/>
        <end position="36"/>
    </location>
</feature>
<feature type="region of interest" description="Disordered" evidence="2">
    <location>
        <begin position="17"/>
        <end position="61"/>
    </location>
</feature>
<keyword evidence="3" id="KW-1185">Reference proteome</keyword>
<feature type="region of interest" description="Disordered" evidence="2">
    <location>
        <begin position="502"/>
        <end position="563"/>
    </location>
</feature>
<feature type="compositionally biased region" description="Basic and acidic residues" evidence="2">
    <location>
        <begin position="653"/>
        <end position="677"/>
    </location>
</feature>
<dbReference type="OrthoDB" id="10691669at2759"/>
<accession>A0A6P6RWP5</accession>
<evidence type="ECO:0000256" key="2">
    <source>
        <dbReference type="SAM" id="MobiDB-lite"/>
    </source>
</evidence>
<proteinExistence type="predicted"/>
<feature type="region of interest" description="Disordered" evidence="2">
    <location>
        <begin position="711"/>
        <end position="746"/>
    </location>
</feature>
<dbReference type="GeneID" id="113147030"/>
<feature type="region of interest" description="Disordered" evidence="2">
    <location>
        <begin position="214"/>
        <end position="234"/>
    </location>
</feature>
<gene>
    <name evidence="4" type="primary">LOC113147030</name>
</gene>
<dbReference type="RefSeq" id="XP_026191924.1">
    <property type="nucleotide sequence ID" value="XM_026336139.1"/>
</dbReference>
<dbReference type="Proteomes" id="UP000515125">
    <property type="component" value="Unplaced"/>
</dbReference>
<feature type="region of interest" description="Disordered" evidence="2">
    <location>
        <begin position="1343"/>
        <end position="1386"/>
    </location>
</feature>
<evidence type="ECO:0000313" key="3">
    <source>
        <dbReference type="Proteomes" id="UP000515125"/>
    </source>
</evidence>
<feature type="compositionally biased region" description="Basic residues" evidence="2">
    <location>
        <begin position="727"/>
        <end position="737"/>
    </location>
</feature>
<sequence length="1499" mass="158257">MEYVSSVNLQAAASAAVRAVSSPENSLSRSSSETASRGGAAQPARECLRSLSPKEPFDASKSNLEKDTAQFAHLGWGRQFDWHEVFGVHRVDLCEEMWPLVTWGSRTSWLVREDETPSTDASATMRSFAQSFRGKQAARGGPDVHRDSRVGEGGGGQAVSSSARQLDEARCRIEKKECLRLHPCSALVSTRGPLGGGGTGESCCREGSAETRCHRSRLEHSHATSSRQPPRDARLKGLPSIKREEACESATPSSSSDAPGSDAHCLRLVRTADPRRLRLSSVCCSVDTPWYDCLEEHLAVGARAAEGALDRLQGRPLELKKKKQTLKKAPRVPGVWLRLARQAEALEEPVAVAEFQRMWPLFVRLPGLLGFFVEGFHMPIPRQADLEACLDTVVDLAVGRLKSSEGNVFATGESFATDKAQTPTAEGSSLGVSAERFLEAGICAQEKAPQLAARGVCRASPVTTLSPVNLLPSTSARGEDGVAVSSSLRDVDEDAWKASSAAAYASSRGETSAEASAVTGWEGGGTALSSARIQTPQSLEEKTRLTPEKANSTRSAQLFPLLGGKGARAGSQDLGISAEESAEAGRQSAGGLLPCSSETALLGNHPAAKGSPVECAFSKALRRSLLLLPPDRSGKDTGGAVEKAASGVSRALDASDREASREAASCRKRSRESDRGGCRATNASCKLPERGNALRQAVCAPSSAASESAVALAQMSLTRQRAASPRRNPRSSPRRRQSNSQHLPLKRQLRMPFACSHSPACAIQSPESSPVTRGALGPLMEAPKGRHLETLSVDAMLQQQLQKAQRRVSRLQARLREHLQKHLLLLSPQEERLRSFSRGVGEVKLEEPCLVGGLSRKGYFLRAPRGPLRGPSLSETEAMRATRDTLEELCKAKKAPKYPPPDMRRNRWRWLEASPERAAPGSERSFAEASLQLPLAEGERGCLRAKLRRSACADRASPASAVRQSNSSGVLGGPLRLATLDAPHVGLPAKVASPLPESAVESGCWPPAAAGKSPPLVAVDRGLETPTTEAFAAGLAANGLLGLITQTHPKTASSKALLEERMLQQEGGQLQSQGALELESRKPAFSGCGALPGASDAATAAGMSRTTTTSAAAATVTVAGEIERRGTGNAVSPPIFPFMNAKTPMTSEPGGDSQEVKAAEGEGLIESPRHDDNTPDDASHAAASAARGGCGEFAKKAVAVVVADSADTQRAAAHAKDATGTEKPGASEAVVPRAGEKISAPHSAAAEASQAAARSACRCAPAASNERCSPLQWCLRTRRASLLNRTDANGGGAPQGPPSSRSAPSPEKTGKGKSLVMRSLSRIRGEALRELPLRKRRRLSCVSVSTNDPKHPPAAVSGATVSPAKGVHDDLKRSKGPCQSRQGATLRKPHLPAAAAAAAKGACASTAPPPICAVHSAGSSSPDAEYLEDLLGRLRFVMHQLWPWRASRTHNWGRKLDGKPFTPEMAVQRRMSMQAVLSPAVCVTAPGTPWSLAVCSEAA</sequence>
<reference evidence="4" key="1">
    <citation type="submission" date="2025-08" db="UniProtKB">
        <authorList>
            <consortium name="RefSeq"/>
        </authorList>
    </citation>
    <scope>IDENTIFICATION</scope>
</reference>
<organism evidence="3 4">
    <name type="scientific">Cyclospora cayetanensis</name>
    <dbReference type="NCBI Taxonomy" id="88456"/>
    <lineage>
        <taxon>Eukaryota</taxon>
        <taxon>Sar</taxon>
        <taxon>Alveolata</taxon>
        <taxon>Apicomplexa</taxon>
        <taxon>Conoidasida</taxon>
        <taxon>Coccidia</taxon>
        <taxon>Eucoccidiorida</taxon>
        <taxon>Eimeriorina</taxon>
        <taxon>Eimeriidae</taxon>
        <taxon>Cyclospora</taxon>
    </lineage>
</organism>
<evidence type="ECO:0000313" key="4">
    <source>
        <dbReference type="RefSeq" id="XP_026191924.1"/>
    </source>
</evidence>